<dbReference type="EMBL" id="CAJVQB010011960">
    <property type="protein sequence ID" value="CAG8751720.1"/>
    <property type="molecule type" value="Genomic_DNA"/>
</dbReference>
<evidence type="ECO:0000256" key="1">
    <source>
        <dbReference type="SAM" id="MobiDB-lite"/>
    </source>
</evidence>
<dbReference type="Proteomes" id="UP000789901">
    <property type="component" value="Unassembled WGS sequence"/>
</dbReference>
<comment type="caution">
    <text evidence="2">The sequence shown here is derived from an EMBL/GenBank/DDBJ whole genome shotgun (WGS) entry which is preliminary data.</text>
</comment>
<sequence>LVPEKIKDYWEKIILERKEVGESSTKGFRERKLVNYYKSPTEMDSSDSEKSTNSVNDIDNDSKISKKQIAHFDHIFHDLDPEKIWTLKSGHVVEKPFLPTNTSYFNFDLNYVNLVYCVIHTLWEDDDDFTLDPSRLEEDQKTIGKKRDETLFNDSCDVDGIFKLKSDKLEFGAIEAGRK</sequence>
<keyword evidence="3" id="KW-1185">Reference proteome</keyword>
<name>A0ABN7VB02_GIGMA</name>
<gene>
    <name evidence="2" type="ORF">GMARGA_LOCUS16466</name>
</gene>
<evidence type="ECO:0000313" key="2">
    <source>
        <dbReference type="EMBL" id="CAG8751720.1"/>
    </source>
</evidence>
<reference evidence="2 3" key="1">
    <citation type="submission" date="2021-06" db="EMBL/GenBank/DDBJ databases">
        <authorList>
            <person name="Kallberg Y."/>
            <person name="Tangrot J."/>
            <person name="Rosling A."/>
        </authorList>
    </citation>
    <scope>NUCLEOTIDE SEQUENCE [LARGE SCALE GENOMIC DNA]</scope>
    <source>
        <strain evidence="2 3">120-4 pot B 10/14</strain>
    </source>
</reference>
<evidence type="ECO:0000313" key="3">
    <source>
        <dbReference type="Proteomes" id="UP000789901"/>
    </source>
</evidence>
<feature type="non-terminal residue" evidence="2">
    <location>
        <position position="1"/>
    </location>
</feature>
<organism evidence="2 3">
    <name type="scientific">Gigaspora margarita</name>
    <dbReference type="NCBI Taxonomy" id="4874"/>
    <lineage>
        <taxon>Eukaryota</taxon>
        <taxon>Fungi</taxon>
        <taxon>Fungi incertae sedis</taxon>
        <taxon>Mucoromycota</taxon>
        <taxon>Glomeromycotina</taxon>
        <taxon>Glomeromycetes</taxon>
        <taxon>Diversisporales</taxon>
        <taxon>Gigasporaceae</taxon>
        <taxon>Gigaspora</taxon>
    </lineage>
</organism>
<proteinExistence type="predicted"/>
<feature type="region of interest" description="Disordered" evidence="1">
    <location>
        <begin position="40"/>
        <end position="59"/>
    </location>
</feature>
<protein>
    <submittedName>
        <fullName evidence="2">15872_t:CDS:1</fullName>
    </submittedName>
</protein>
<accession>A0ABN7VB02</accession>